<keyword evidence="3" id="KW-1185">Reference proteome</keyword>
<sequence length="371" mass="40888">MSVYEPNSRHLREDLIFCFNMKKSAAEAHRMLSNIYGEAAISERTSNERHDKVILQHDIAPSDYHLFQSMAHGLADQHFRSTSKIPEDLRAFAPLFAIVTANKYCFSAGQDSTQLSAVKYGVDRTVSNGVTLYNPNPVTFSPLAAATSDTVKGGSSIASVVAGSKPTRSWDKPQFDDIAPRNITAIVGQTAELNCYVKHPGDRVTREEIGFVPLAFTASAALRDISHLENVGLLNTAAKNQAHFLQPKNVKHRATTCYAVVATRSDSVLFNSFTPSSIRYVVRDLARLRPDRQVRFALANYASTAIQKSVTILGWERECEHPPHEEAMMVDASESDLKINATGNRMYARTLGPFTPQSNMLGGLHAVTCRS</sequence>
<dbReference type="EMBL" id="KQ976558">
    <property type="protein sequence ID" value="KYM80637.1"/>
    <property type="molecule type" value="Genomic_DNA"/>
</dbReference>
<accession>A0A195B8S4</accession>
<name>A0A195B8S4_9HYME</name>
<feature type="domain" description="Mos1 transposase HTH" evidence="1">
    <location>
        <begin position="9"/>
        <end position="45"/>
    </location>
</feature>
<gene>
    <name evidence="2" type="ORF">ALC53_08806</name>
</gene>
<dbReference type="Pfam" id="PF17906">
    <property type="entry name" value="HTH_48"/>
    <property type="match status" value="1"/>
</dbReference>
<dbReference type="STRING" id="520822.A0A195B8S4"/>
<protein>
    <recommendedName>
        <fullName evidence="1">Mos1 transposase HTH domain-containing protein</fullName>
    </recommendedName>
</protein>
<evidence type="ECO:0000313" key="3">
    <source>
        <dbReference type="Proteomes" id="UP000078540"/>
    </source>
</evidence>
<dbReference type="InterPro" id="IPR041426">
    <property type="entry name" value="Mos1_HTH"/>
</dbReference>
<dbReference type="Gene3D" id="1.10.10.1450">
    <property type="match status" value="1"/>
</dbReference>
<proteinExistence type="predicted"/>
<dbReference type="Proteomes" id="UP000078540">
    <property type="component" value="Unassembled WGS sequence"/>
</dbReference>
<organism evidence="2 3">
    <name type="scientific">Atta colombica</name>
    <dbReference type="NCBI Taxonomy" id="520822"/>
    <lineage>
        <taxon>Eukaryota</taxon>
        <taxon>Metazoa</taxon>
        <taxon>Ecdysozoa</taxon>
        <taxon>Arthropoda</taxon>
        <taxon>Hexapoda</taxon>
        <taxon>Insecta</taxon>
        <taxon>Pterygota</taxon>
        <taxon>Neoptera</taxon>
        <taxon>Endopterygota</taxon>
        <taxon>Hymenoptera</taxon>
        <taxon>Apocrita</taxon>
        <taxon>Aculeata</taxon>
        <taxon>Formicoidea</taxon>
        <taxon>Formicidae</taxon>
        <taxon>Myrmicinae</taxon>
        <taxon>Atta</taxon>
    </lineage>
</organism>
<reference evidence="2 3" key="1">
    <citation type="submission" date="2015-09" db="EMBL/GenBank/DDBJ databases">
        <title>Atta colombica WGS genome.</title>
        <authorList>
            <person name="Nygaard S."/>
            <person name="Hu H."/>
            <person name="Boomsma J."/>
            <person name="Zhang G."/>
        </authorList>
    </citation>
    <scope>NUCLEOTIDE SEQUENCE [LARGE SCALE GENOMIC DNA]</scope>
    <source>
        <strain evidence="2">Treedump-2</strain>
        <tissue evidence="2">Whole body</tissue>
    </source>
</reference>
<evidence type="ECO:0000313" key="2">
    <source>
        <dbReference type="EMBL" id="KYM80637.1"/>
    </source>
</evidence>
<dbReference type="AlphaFoldDB" id="A0A195B8S4"/>
<evidence type="ECO:0000259" key="1">
    <source>
        <dbReference type="Pfam" id="PF17906"/>
    </source>
</evidence>